<name>A0A2S6Z5F4_9XANT</name>
<protein>
    <submittedName>
        <fullName evidence="3">Uncharacterized protein</fullName>
    </submittedName>
</protein>
<reference evidence="3 4" key="1">
    <citation type="submission" date="2016-08" db="EMBL/GenBank/DDBJ databases">
        <title>Evolution of the type three secretion system and type three effector repertoires in Xanthomonas.</title>
        <authorList>
            <person name="Merda D."/>
            <person name="Briand M."/>
            <person name="Bosis E."/>
            <person name="Rousseau C."/>
            <person name="Portier P."/>
            <person name="Jacques M.-A."/>
            <person name="Fischer-Le Saux M."/>
        </authorList>
    </citation>
    <scope>NUCLEOTIDE SEQUENCE [LARGE SCALE GENOMIC DNA]</scope>
    <source>
        <strain evidence="3 4">CFBP 3122</strain>
    </source>
</reference>
<feature type="region of interest" description="Disordered" evidence="1">
    <location>
        <begin position="56"/>
        <end position="79"/>
    </location>
</feature>
<feature type="chain" id="PRO_5015418173" evidence="2">
    <location>
        <begin position="23"/>
        <end position="204"/>
    </location>
</feature>
<keyword evidence="2" id="KW-0732">Signal</keyword>
<evidence type="ECO:0000313" key="3">
    <source>
        <dbReference type="EMBL" id="PPT76397.1"/>
    </source>
</evidence>
<feature type="signal peptide" evidence="2">
    <location>
        <begin position="1"/>
        <end position="22"/>
    </location>
</feature>
<evidence type="ECO:0000256" key="2">
    <source>
        <dbReference type="SAM" id="SignalP"/>
    </source>
</evidence>
<comment type="caution">
    <text evidence="3">The sequence shown here is derived from an EMBL/GenBank/DDBJ whole genome shotgun (WGS) entry which is preliminary data.</text>
</comment>
<evidence type="ECO:0000313" key="4">
    <source>
        <dbReference type="Proteomes" id="UP000238270"/>
    </source>
</evidence>
<proteinExistence type="predicted"/>
<dbReference type="RefSeq" id="WP_104597969.1">
    <property type="nucleotide sequence ID" value="NZ_MIGV01000009.1"/>
</dbReference>
<organism evidence="3 4">
    <name type="scientific">Xanthomonas arboricola pv. populi</name>
    <dbReference type="NCBI Taxonomy" id="487823"/>
    <lineage>
        <taxon>Bacteria</taxon>
        <taxon>Pseudomonadati</taxon>
        <taxon>Pseudomonadota</taxon>
        <taxon>Gammaproteobacteria</taxon>
        <taxon>Lysobacterales</taxon>
        <taxon>Lysobacteraceae</taxon>
        <taxon>Xanthomonas</taxon>
    </lineage>
</organism>
<accession>A0A2S6Z5F4</accession>
<evidence type="ECO:0000256" key="1">
    <source>
        <dbReference type="SAM" id="MobiDB-lite"/>
    </source>
</evidence>
<dbReference type="Proteomes" id="UP000238270">
    <property type="component" value="Unassembled WGS sequence"/>
</dbReference>
<dbReference type="EMBL" id="MIGV01000009">
    <property type="protein sequence ID" value="PPT76397.1"/>
    <property type="molecule type" value="Genomic_DNA"/>
</dbReference>
<gene>
    <name evidence="3" type="ORF">XaplCFBP3122_10180</name>
</gene>
<dbReference type="AlphaFoldDB" id="A0A2S6Z5F4"/>
<sequence length="204" mass="20464">MKTTLVVSLLLGCVVVSGLAQAAQYMDANALSAAATGERFKSGADSFRMLPGAMVAESLPPDDADQSAPTSSKARANPAPSVASGKVAARIGPYAVVLDSMAGVARSAGVSGAERTLAAAVNERTGRVVLVRPQLKLTGTTPATASSLARSSGGTIAYASTVDGSAVIAYPSIEQAQRAATQLQGSNGIAQASLVVMQALMQPM</sequence>